<feature type="domain" description="Smf/DprA SLOG" evidence="2">
    <location>
        <begin position="79"/>
        <end position="289"/>
    </location>
</feature>
<dbReference type="PANTHER" id="PTHR43022:SF1">
    <property type="entry name" value="PROTEIN SMF"/>
    <property type="match status" value="1"/>
</dbReference>
<evidence type="ECO:0000313" key="4">
    <source>
        <dbReference type="Proteomes" id="UP000031189"/>
    </source>
</evidence>
<proteinExistence type="inferred from homology"/>
<evidence type="ECO:0000313" key="3">
    <source>
        <dbReference type="EMBL" id="KHS57255.1"/>
    </source>
</evidence>
<dbReference type="PANTHER" id="PTHR43022">
    <property type="entry name" value="PROTEIN SMF"/>
    <property type="match status" value="1"/>
</dbReference>
<comment type="caution">
    <text evidence="3">The sequence shown here is derived from an EMBL/GenBank/DDBJ whole genome shotgun (WGS) entry which is preliminary data.</text>
</comment>
<reference evidence="3 4" key="1">
    <citation type="submission" date="2014-12" db="EMBL/GenBank/DDBJ databases">
        <title>Draft genome sequence of Terrisporobacter sp. 08-306576, isolated from the blood culture of a bacteremia patient.</title>
        <authorList>
            <person name="Lund L.C."/>
            <person name="Sydenham T.V."/>
            <person name="Hogh S.V."/>
            <person name="Skov M.N."/>
            <person name="Kemp M."/>
            <person name="Justesen U.S."/>
        </authorList>
    </citation>
    <scope>NUCLEOTIDE SEQUENCE [LARGE SCALE GENOMIC DNA]</scope>
    <source>
        <strain evidence="3 4">08-306576</strain>
    </source>
</reference>
<evidence type="ECO:0000256" key="1">
    <source>
        <dbReference type="ARBA" id="ARBA00006525"/>
    </source>
</evidence>
<gene>
    <name evidence="3" type="ORF">QX51_09235</name>
</gene>
<keyword evidence="4" id="KW-1185">Reference proteome</keyword>
<accession>A0A0B3WRT2</accession>
<dbReference type="Gene3D" id="3.40.50.450">
    <property type="match status" value="1"/>
</dbReference>
<dbReference type="SUPFAM" id="SSF102405">
    <property type="entry name" value="MCP/YpsA-like"/>
    <property type="match status" value="1"/>
</dbReference>
<dbReference type="Pfam" id="PF02481">
    <property type="entry name" value="DNA_processg_A"/>
    <property type="match status" value="1"/>
</dbReference>
<dbReference type="GO" id="GO:0009294">
    <property type="term" value="P:DNA-mediated transformation"/>
    <property type="evidence" value="ECO:0007669"/>
    <property type="project" value="InterPro"/>
</dbReference>
<comment type="similarity">
    <text evidence="1">Belongs to the DprA/Smf family.</text>
</comment>
<dbReference type="STRING" id="1577792.QX51_09235"/>
<organism evidence="3 4">
    <name type="scientific">Terrisporobacter othiniensis</name>
    <dbReference type="NCBI Taxonomy" id="1577792"/>
    <lineage>
        <taxon>Bacteria</taxon>
        <taxon>Bacillati</taxon>
        <taxon>Bacillota</taxon>
        <taxon>Clostridia</taxon>
        <taxon>Peptostreptococcales</taxon>
        <taxon>Peptostreptococcaceae</taxon>
        <taxon>Terrisporobacter</taxon>
    </lineage>
</organism>
<dbReference type="RefSeq" id="WP_039679627.1">
    <property type="nucleotide sequence ID" value="NZ_JWHR01000084.1"/>
</dbReference>
<sequence>MYKKDIYLCIKSIKGISTITLGKIIEEVGCVEEIINLSEKDIYNLKNISLNIKENLVKYISRFNLYDIKEKLYKNSIQYICIEDKEYPEKLKNIYSPPLILFYKGDLSIINNNLNIAMVGSRKPTIYGINCAHRISYELSERDINIISGLALGIDSCCHRGCIKGKGKTIAVLASSLDNIRPSSNTQLANEILEDGGLILSEYNVGHITTRGNFPCRNRIISGISDGIIVVEAGEKSGALITADLGLDQGKNIFAVPGDICSDLSKGCHKIIKEGAKLIENIDDILNEYDNSSFNNNKNSIEYDIKDLSNEALKIIQVIKRQGMLQINEICDNTGIDIKNVNTIINELLLRDLVVEMNNKMFSIN</sequence>
<dbReference type="EMBL" id="JWHR01000084">
    <property type="protein sequence ID" value="KHS57255.1"/>
    <property type="molecule type" value="Genomic_DNA"/>
</dbReference>
<dbReference type="AlphaFoldDB" id="A0A0B3WRT2"/>
<evidence type="ECO:0000259" key="2">
    <source>
        <dbReference type="Pfam" id="PF02481"/>
    </source>
</evidence>
<protein>
    <submittedName>
        <fullName evidence="3">DNA polymerase III subunit beta</fullName>
    </submittedName>
</protein>
<dbReference type="InterPro" id="IPR057666">
    <property type="entry name" value="DrpA_SLOG"/>
</dbReference>
<dbReference type="OrthoDB" id="9785707at2"/>
<dbReference type="InterPro" id="IPR003488">
    <property type="entry name" value="DprA"/>
</dbReference>
<dbReference type="Proteomes" id="UP000031189">
    <property type="component" value="Unassembled WGS sequence"/>
</dbReference>
<name>A0A0B3WRT2_9FIRM</name>
<dbReference type="NCBIfam" id="TIGR00732">
    <property type="entry name" value="dprA"/>
    <property type="match status" value="1"/>
</dbReference>